<organism evidence="3 4">
    <name type="scientific">Rhynchosporium agropyri</name>
    <dbReference type="NCBI Taxonomy" id="914238"/>
    <lineage>
        <taxon>Eukaryota</taxon>
        <taxon>Fungi</taxon>
        <taxon>Dikarya</taxon>
        <taxon>Ascomycota</taxon>
        <taxon>Pezizomycotina</taxon>
        <taxon>Leotiomycetes</taxon>
        <taxon>Helotiales</taxon>
        <taxon>Ploettnerulaceae</taxon>
        <taxon>Rhynchosporium</taxon>
    </lineage>
</organism>
<name>A0A1E1LNC2_9HELO</name>
<feature type="chain" id="PRO_5009447288" description="BTB domain-containing protein" evidence="1">
    <location>
        <begin position="23"/>
        <end position="267"/>
    </location>
</feature>
<dbReference type="Gene3D" id="3.30.710.10">
    <property type="entry name" value="Potassium Channel Kv1.1, Chain A"/>
    <property type="match status" value="1"/>
</dbReference>
<evidence type="ECO:0000256" key="1">
    <source>
        <dbReference type="SAM" id="SignalP"/>
    </source>
</evidence>
<dbReference type="PROSITE" id="PS50097">
    <property type="entry name" value="BTB"/>
    <property type="match status" value="1"/>
</dbReference>
<protein>
    <recommendedName>
        <fullName evidence="2">BTB domain-containing protein</fullName>
    </recommendedName>
</protein>
<feature type="domain" description="BTB" evidence="2">
    <location>
        <begin position="14"/>
        <end position="81"/>
    </location>
</feature>
<dbReference type="InterPro" id="IPR000210">
    <property type="entry name" value="BTB/POZ_dom"/>
</dbReference>
<proteinExistence type="predicted"/>
<dbReference type="SUPFAM" id="SSF54695">
    <property type="entry name" value="POZ domain"/>
    <property type="match status" value="1"/>
</dbReference>
<dbReference type="Proteomes" id="UP000178912">
    <property type="component" value="Unassembled WGS sequence"/>
</dbReference>
<dbReference type="InterPro" id="IPR011333">
    <property type="entry name" value="SKP1/BTB/POZ_sf"/>
</dbReference>
<evidence type="ECO:0000259" key="2">
    <source>
        <dbReference type="PROSITE" id="PS50097"/>
    </source>
</evidence>
<evidence type="ECO:0000313" key="4">
    <source>
        <dbReference type="Proteomes" id="UP000178912"/>
    </source>
</evidence>
<keyword evidence="4" id="KW-1185">Reference proteome</keyword>
<dbReference type="OrthoDB" id="9997739at2759"/>
<sequence length="267" mass="30208">MSASFKEIILSRFFTFVVGVDAVPIAVHEATLADQSPELAALMRGKMSESLAAEARWEDVDTETFIRFAQFAYTGDYTAPQMLIEETHTIHSIESSWELPPMKKVGKKSSPYPTKPIPSFKNLSYPIPMPRFNFAITWKPTVLEGPSQNIEEILIIHASLYILGEKWGIERLKQLALFKIHKSLCLFSLDIPKLEHIVMFVRYAYERTPDLRTKLDGLRELICHYIGTNTRLTAEGTTFLALIEEGGAFTRDLWKLVAPMAGAVELI</sequence>
<dbReference type="PANTHER" id="PTHR47843">
    <property type="entry name" value="BTB DOMAIN-CONTAINING PROTEIN-RELATED"/>
    <property type="match status" value="1"/>
</dbReference>
<dbReference type="AlphaFoldDB" id="A0A1E1LNC2"/>
<accession>A0A1E1LNC2</accession>
<evidence type="ECO:0000313" key="3">
    <source>
        <dbReference type="EMBL" id="CZT12002.1"/>
    </source>
</evidence>
<feature type="signal peptide" evidence="1">
    <location>
        <begin position="1"/>
        <end position="22"/>
    </location>
</feature>
<gene>
    <name evidence="3" type="ORF">RAG0_16001</name>
</gene>
<keyword evidence="1" id="KW-0732">Signal</keyword>
<reference evidence="4" key="1">
    <citation type="submission" date="2016-03" db="EMBL/GenBank/DDBJ databases">
        <authorList>
            <person name="Guldener U."/>
        </authorList>
    </citation>
    <scope>NUCLEOTIDE SEQUENCE [LARGE SCALE GENOMIC DNA]</scope>
    <source>
        <strain evidence="4">04CH-RAC-A.6.1</strain>
    </source>
</reference>
<dbReference type="EMBL" id="FJUX01000151">
    <property type="protein sequence ID" value="CZT12002.1"/>
    <property type="molecule type" value="Genomic_DNA"/>
</dbReference>
<dbReference type="Pfam" id="PF00651">
    <property type="entry name" value="BTB"/>
    <property type="match status" value="1"/>
</dbReference>